<keyword evidence="10" id="KW-1185">Reference proteome</keyword>
<comment type="catalytic activity">
    <reaction evidence="6 7">
        <text>Release of N-terminal amino acids, preferentially methionine, from peptides and arylamides.</text>
        <dbReference type="EC" id="3.4.11.18"/>
    </reaction>
</comment>
<evidence type="ECO:0000256" key="4">
    <source>
        <dbReference type="ARBA" id="ARBA00022723"/>
    </source>
</evidence>
<dbReference type="PRINTS" id="PR00599">
    <property type="entry name" value="MAPEPTIDASE"/>
</dbReference>
<comment type="subunit">
    <text evidence="6">Monomer.</text>
</comment>
<dbReference type="PROSITE" id="PS00680">
    <property type="entry name" value="MAP_1"/>
    <property type="match status" value="1"/>
</dbReference>
<comment type="function">
    <text evidence="1 6">Removes the N-terminal methionine from nascent proteins. The N-terminal methionine is often cleaved when the second residue in the primary sequence is small and uncharged (Met-Ala-, Cys, Gly, Pro, Ser, Thr, or Val). Requires deformylation of the N(alpha)-formylated initiator methionine before it can be hydrolyzed.</text>
</comment>
<evidence type="ECO:0000256" key="5">
    <source>
        <dbReference type="ARBA" id="ARBA00022801"/>
    </source>
</evidence>
<feature type="binding site" evidence="6">
    <location>
        <position position="88"/>
    </location>
    <ligand>
        <name>substrate</name>
    </ligand>
</feature>
<dbReference type="Gene3D" id="3.90.230.10">
    <property type="entry name" value="Creatinase/methionine aminopeptidase superfamily"/>
    <property type="match status" value="1"/>
</dbReference>
<dbReference type="Proteomes" id="UP001442841">
    <property type="component" value="Chromosome"/>
</dbReference>
<keyword evidence="3 6" id="KW-0645">Protease</keyword>
<dbReference type="RefSeq" id="WP_425310285.1">
    <property type="nucleotide sequence ID" value="NZ_CP154795.1"/>
</dbReference>
<dbReference type="NCBIfam" id="TIGR00500">
    <property type="entry name" value="met_pdase_I"/>
    <property type="match status" value="1"/>
</dbReference>
<dbReference type="PANTHER" id="PTHR43330">
    <property type="entry name" value="METHIONINE AMINOPEPTIDASE"/>
    <property type="match status" value="1"/>
</dbReference>
<comment type="cofactor">
    <cofactor evidence="6">
        <name>Co(2+)</name>
        <dbReference type="ChEBI" id="CHEBI:48828"/>
    </cofactor>
    <cofactor evidence="6">
        <name>Zn(2+)</name>
        <dbReference type="ChEBI" id="CHEBI:29105"/>
    </cofactor>
    <cofactor evidence="6">
        <name>Mn(2+)</name>
        <dbReference type="ChEBI" id="CHEBI:29035"/>
    </cofactor>
    <cofactor evidence="6">
        <name>Fe(2+)</name>
        <dbReference type="ChEBI" id="CHEBI:29033"/>
    </cofactor>
    <text evidence="6">Binds 2 divalent metal cations per subunit. Has a high-affinity and a low affinity metal-binding site. The true nature of the physiological cofactor is under debate. The enzyme is active with cobalt, zinc, manganese or divalent iron ions. Most likely, methionine aminopeptidases function as mononuclear Fe(2+)-metalloproteases under physiological conditions, and the catalytically relevant metal-binding site has been assigned to the histidine-containing high-affinity site.</text>
</comment>
<evidence type="ECO:0000256" key="6">
    <source>
        <dbReference type="HAMAP-Rule" id="MF_01974"/>
    </source>
</evidence>
<feature type="binding site" evidence="6">
    <location>
        <position position="188"/>
    </location>
    <ligand>
        <name>substrate</name>
    </ligand>
</feature>
<dbReference type="SUPFAM" id="SSF55920">
    <property type="entry name" value="Creatinase/aminopeptidase"/>
    <property type="match status" value="1"/>
</dbReference>
<evidence type="ECO:0000313" key="9">
    <source>
        <dbReference type="EMBL" id="XAN08855.1"/>
    </source>
</evidence>
<reference evidence="9 10" key="1">
    <citation type="submission" date="2024-04" db="EMBL/GenBank/DDBJ databases">
        <title>Isolation of an actinomycete strain from pig manure.</title>
        <authorList>
            <person name="Gong T."/>
            <person name="Yu Z."/>
            <person name="An M."/>
            <person name="Wei C."/>
            <person name="Yang W."/>
            <person name="Liu L."/>
        </authorList>
    </citation>
    <scope>NUCLEOTIDE SEQUENCE [LARGE SCALE GENOMIC DNA]</scope>
    <source>
        <strain evidence="9 10">ZF39</strain>
    </source>
</reference>
<evidence type="ECO:0000259" key="8">
    <source>
        <dbReference type="Pfam" id="PF00557"/>
    </source>
</evidence>
<name>A0ABZ3FUK0_9ACTN</name>
<evidence type="ECO:0000256" key="3">
    <source>
        <dbReference type="ARBA" id="ARBA00022670"/>
    </source>
</evidence>
<feature type="binding site" evidence="6">
    <location>
        <position position="214"/>
    </location>
    <ligand>
        <name>a divalent metal cation</name>
        <dbReference type="ChEBI" id="CHEBI:60240"/>
        <label>2</label>
        <note>catalytic</note>
    </ligand>
</feature>
<dbReference type="EMBL" id="CP154795">
    <property type="protein sequence ID" value="XAN08855.1"/>
    <property type="molecule type" value="Genomic_DNA"/>
</dbReference>
<dbReference type="EC" id="3.4.11.18" evidence="6 7"/>
<feature type="binding site" evidence="6">
    <location>
        <position position="245"/>
    </location>
    <ligand>
        <name>a divalent metal cation</name>
        <dbReference type="ChEBI" id="CHEBI:60240"/>
        <label>1</label>
    </ligand>
</feature>
<dbReference type="CDD" id="cd01086">
    <property type="entry name" value="MetAP1"/>
    <property type="match status" value="1"/>
</dbReference>
<gene>
    <name evidence="6 9" type="primary">map</name>
    <name evidence="9" type="ORF">AADG42_16580</name>
</gene>
<evidence type="ECO:0000256" key="2">
    <source>
        <dbReference type="ARBA" id="ARBA00022438"/>
    </source>
</evidence>
<dbReference type="InterPro" id="IPR002467">
    <property type="entry name" value="Pept_M24A_MAP1"/>
</dbReference>
<dbReference type="Pfam" id="PF00557">
    <property type="entry name" value="Peptidase_M24"/>
    <property type="match status" value="1"/>
</dbReference>
<feature type="binding site" evidence="6">
    <location>
        <position position="181"/>
    </location>
    <ligand>
        <name>a divalent metal cation</name>
        <dbReference type="ChEBI" id="CHEBI:60240"/>
        <label>2</label>
        <note>catalytic</note>
    </ligand>
</feature>
<evidence type="ECO:0000256" key="7">
    <source>
        <dbReference type="RuleBase" id="RU003653"/>
    </source>
</evidence>
<feature type="binding site" evidence="6">
    <location>
        <position position="245"/>
    </location>
    <ligand>
        <name>a divalent metal cation</name>
        <dbReference type="ChEBI" id="CHEBI:60240"/>
        <label>2</label>
        <note>catalytic</note>
    </ligand>
</feature>
<keyword evidence="5 6" id="KW-0378">Hydrolase</keyword>
<dbReference type="InterPro" id="IPR001714">
    <property type="entry name" value="Pept_M24_MAP"/>
</dbReference>
<dbReference type="InterPro" id="IPR000994">
    <property type="entry name" value="Pept_M24"/>
</dbReference>
<evidence type="ECO:0000256" key="1">
    <source>
        <dbReference type="ARBA" id="ARBA00002521"/>
    </source>
</evidence>
<protein>
    <recommendedName>
        <fullName evidence="6 7">Methionine aminopeptidase</fullName>
        <shortName evidence="6">MAP</shortName>
        <shortName evidence="6">MetAP</shortName>
        <ecNumber evidence="6 7">3.4.11.18</ecNumber>
    </recommendedName>
    <alternativeName>
        <fullName evidence="6">Peptidase M</fullName>
    </alternativeName>
</protein>
<feature type="binding site" evidence="6">
    <location>
        <position position="116"/>
    </location>
    <ligand>
        <name>a divalent metal cation</name>
        <dbReference type="ChEBI" id="CHEBI:60240"/>
        <label>2</label>
        <note>catalytic</note>
    </ligand>
</feature>
<keyword evidence="2 6" id="KW-0031">Aminopeptidase</keyword>
<evidence type="ECO:0000313" key="10">
    <source>
        <dbReference type="Proteomes" id="UP001442841"/>
    </source>
</evidence>
<proteinExistence type="inferred from homology"/>
<accession>A0ABZ3FUK0</accession>
<dbReference type="GO" id="GO:0004239">
    <property type="term" value="F:initiator methionyl aminopeptidase activity"/>
    <property type="evidence" value="ECO:0007669"/>
    <property type="project" value="UniProtKB-EC"/>
</dbReference>
<sequence>MRGGRGIELKNPDQLRIMRRAGLVVERALTETIAAVRPGVTTGELNQVAADVILGAGATPSFLNYGAGHGVPGFPGVVCISVNEEIVHGIPGNRVLDEGDLVSIDCGAIVDGWHGDAARTCFVGEPAAELAELSRVTEQALWRGIGAMRVGGRVRDIGAAIDDWVTEQDHDYGIVTEFVGHGIGSAMHQLPDVPNFRHTGRSPKLQVGMVLAVEPMITLGEPDNITLADEWTVVTTDGKAAAHWEHSVALTERGLWITTAADGGEELLGRLGVPFGPLSD</sequence>
<dbReference type="HAMAP" id="MF_01974">
    <property type="entry name" value="MetAP_1"/>
    <property type="match status" value="1"/>
</dbReference>
<organism evidence="9 10">
    <name type="scientific">Ammonicoccus fulvus</name>
    <dbReference type="NCBI Taxonomy" id="3138240"/>
    <lineage>
        <taxon>Bacteria</taxon>
        <taxon>Bacillati</taxon>
        <taxon>Actinomycetota</taxon>
        <taxon>Actinomycetes</taxon>
        <taxon>Propionibacteriales</taxon>
        <taxon>Propionibacteriaceae</taxon>
        <taxon>Ammonicoccus</taxon>
    </lineage>
</organism>
<dbReference type="InterPro" id="IPR036005">
    <property type="entry name" value="Creatinase/aminopeptidase-like"/>
</dbReference>
<comment type="similarity">
    <text evidence="6">Belongs to the peptidase M24A family. Methionine aminopeptidase type 1 subfamily.</text>
</comment>
<dbReference type="PANTHER" id="PTHR43330:SF27">
    <property type="entry name" value="METHIONINE AMINOPEPTIDASE"/>
    <property type="match status" value="1"/>
</dbReference>
<feature type="binding site" evidence="6">
    <location>
        <position position="116"/>
    </location>
    <ligand>
        <name>a divalent metal cation</name>
        <dbReference type="ChEBI" id="CHEBI:60240"/>
        <label>1</label>
    </ligand>
</feature>
<feature type="domain" description="Peptidase M24" evidence="8">
    <location>
        <begin position="17"/>
        <end position="252"/>
    </location>
</feature>
<feature type="binding site" evidence="6">
    <location>
        <position position="105"/>
    </location>
    <ligand>
        <name>a divalent metal cation</name>
        <dbReference type="ChEBI" id="CHEBI:60240"/>
        <label>1</label>
    </ligand>
</feature>
<keyword evidence="4 6" id="KW-0479">Metal-binding</keyword>